<comment type="caution">
    <text evidence="2">The sequence shown here is derived from an EMBL/GenBank/DDBJ whole genome shotgun (WGS) entry which is preliminary data.</text>
</comment>
<dbReference type="AlphaFoldDB" id="A0A9E5K0M5"/>
<feature type="transmembrane region" description="Helical" evidence="1">
    <location>
        <begin position="57"/>
        <end position="84"/>
    </location>
</feature>
<dbReference type="RefSeq" id="WP_167187230.1">
    <property type="nucleotide sequence ID" value="NZ_JAAONZ010000009.1"/>
</dbReference>
<gene>
    <name evidence="2" type="ORF">G8770_12890</name>
</gene>
<evidence type="ECO:0000256" key="1">
    <source>
        <dbReference type="SAM" id="Phobius"/>
    </source>
</evidence>
<dbReference type="EMBL" id="JAAONZ010000009">
    <property type="protein sequence ID" value="NHO66437.1"/>
    <property type="molecule type" value="Genomic_DNA"/>
</dbReference>
<sequence length="439" mass="47003">MYERFCFIVNRIKERLWVKPLLMCGLSIVAAFLAQMADDVSFMSIHAPDVAPESVETLLTVMSSSMLVIATFSVGSMVTAYASASNTATPRSFPLVIADDVSQNALSAFVGAFIFSIVALVSVQNSAYDKAGRFALFVLTILVFALVIVMFVRWVDRIARLGRLGSTVDKVEAATASALTLRRQAPTLGASAVVGRSDLAADPAAVAIYSESIGYIERIDVPALQELAQKMSIRVEVAALPGTFVAPGRALAYACEQLDGGNGKDKDNPEAFDLSKLAAPFLIGRTRTFDEDPRFGLVVLSEIASRALSPAVNDPGTAIQVIGSFVRLFSLWGESADTGQQPEVKHDLVSMPELSVDDLFEDAFVAIARDGAHNIEVVLRLQKALQALALIGDEPMRSAAIQQGLLTLQRAELALDCDRDLRLARESAGFALTGGSKTP</sequence>
<feature type="transmembrane region" description="Helical" evidence="1">
    <location>
        <begin position="134"/>
        <end position="155"/>
    </location>
</feature>
<dbReference type="Proteomes" id="UP000787472">
    <property type="component" value="Unassembled WGS sequence"/>
</dbReference>
<keyword evidence="3" id="KW-1185">Reference proteome</keyword>
<dbReference type="Pfam" id="PF10011">
    <property type="entry name" value="DUF2254"/>
    <property type="match status" value="1"/>
</dbReference>
<protein>
    <submittedName>
        <fullName evidence="2">DUF2254 domain-containing protein</fullName>
    </submittedName>
</protein>
<feature type="transmembrane region" description="Helical" evidence="1">
    <location>
        <begin position="105"/>
        <end position="122"/>
    </location>
</feature>
<keyword evidence="1" id="KW-1133">Transmembrane helix</keyword>
<dbReference type="InterPro" id="IPR018723">
    <property type="entry name" value="DUF2254_membrane"/>
</dbReference>
<keyword evidence="1" id="KW-0472">Membrane</keyword>
<evidence type="ECO:0000313" key="3">
    <source>
        <dbReference type="Proteomes" id="UP000787472"/>
    </source>
</evidence>
<keyword evidence="1" id="KW-0812">Transmembrane</keyword>
<reference evidence="2" key="1">
    <citation type="submission" date="2020-03" db="EMBL/GenBank/DDBJ databases">
        <authorList>
            <person name="Guo F."/>
        </authorList>
    </citation>
    <scope>NUCLEOTIDE SEQUENCE</scope>
    <source>
        <strain evidence="2">JCM 30134</strain>
    </source>
</reference>
<feature type="transmembrane region" description="Helical" evidence="1">
    <location>
        <begin position="20"/>
        <end position="37"/>
    </location>
</feature>
<evidence type="ECO:0000313" key="2">
    <source>
        <dbReference type="EMBL" id="NHO66437.1"/>
    </source>
</evidence>
<proteinExistence type="predicted"/>
<accession>A0A9E5K0M5</accession>
<organism evidence="2 3">
    <name type="scientific">Pseudomaricurvus hydrocarbonicus</name>
    <dbReference type="NCBI Taxonomy" id="1470433"/>
    <lineage>
        <taxon>Bacteria</taxon>
        <taxon>Pseudomonadati</taxon>
        <taxon>Pseudomonadota</taxon>
        <taxon>Gammaproteobacteria</taxon>
        <taxon>Cellvibrionales</taxon>
        <taxon>Cellvibrionaceae</taxon>
        <taxon>Pseudomaricurvus</taxon>
    </lineage>
</organism>
<name>A0A9E5K0M5_9GAMM</name>